<feature type="transmembrane region" description="Helical" evidence="12">
    <location>
        <begin position="270"/>
        <end position="292"/>
    </location>
</feature>
<gene>
    <name evidence="13" type="ORF">BOTBODRAFT_33463</name>
</gene>
<organism evidence="13 14">
    <name type="scientific">Botryobasidium botryosum (strain FD-172 SS1)</name>
    <dbReference type="NCBI Taxonomy" id="930990"/>
    <lineage>
        <taxon>Eukaryota</taxon>
        <taxon>Fungi</taxon>
        <taxon>Dikarya</taxon>
        <taxon>Basidiomycota</taxon>
        <taxon>Agaricomycotina</taxon>
        <taxon>Agaricomycetes</taxon>
        <taxon>Cantharellales</taxon>
        <taxon>Botryobasidiaceae</taxon>
        <taxon>Botryobasidium</taxon>
    </lineage>
</organism>
<dbReference type="FunCoup" id="A0A067MCG0">
    <property type="interactions" value="400"/>
</dbReference>
<evidence type="ECO:0000256" key="5">
    <source>
        <dbReference type="ARBA" id="ARBA00022692"/>
    </source>
</evidence>
<evidence type="ECO:0000256" key="6">
    <source>
        <dbReference type="ARBA" id="ARBA00022946"/>
    </source>
</evidence>
<dbReference type="PANTHER" id="PTHR43448:SF2">
    <property type="entry name" value="PROTOHEME IX FARNESYLTRANSFERASE, MITOCHONDRIAL"/>
    <property type="match status" value="1"/>
</dbReference>
<feature type="transmembrane region" description="Helical" evidence="12">
    <location>
        <begin position="235"/>
        <end position="258"/>
    </location>
</feature>
<feature type="transmembrane region" description="Helical" evidence="12">
    <location>
        <begin position="149"/>
        <end position="166"/>
    </location>
</feature>
<dbReference type="InterPro" id="IPR000537">
    <property type="entry name" value="UbiA_prenyltransferase"/>
</dbReference>
<dbReference type="Gene3D" id="1.10.357.140">
    <property type="entry name" value="UbiA prenyltransferase"/>
    <property type="match status" value="1"/>
</dbReference>
<dbReference type="InParanoid" id="A0A067MCG0"/>
<evidence type="ECO:0000256" key="11">
    <source>
        <dbReference type="ARBA" id="ARBA00030253"/>
    </source>
</evidence>
<feature type="transmembrane region" description="Helical" evidence="12">
    <location>
        <begin position="367"/>
        <end position="387"/>
    </location>
</feature>
<comment type="subcellular location">
    <subcellularLocation>
        <location evidence="1">Mitochondrion membrane</location>
        <topology evidence="1">Multi-pass membrane protein</topology>
    </subcellularLocation>
</comment>
<evidence type="ECO:0000256" key="8">
    <source>
        <dbReference type="ARBA" id="ARBA00023128"/>
    </source>
</evidence>
<dbReference type="Proteomes" id="UP000027195">
    <property type="component" value="Unassembled WGS sequence"/>
</dbReference>
<feature type="transmembrane region" description="Helical" evidence="12">
    <location>
        <begin position="322"/>
        <end position="346"/>
    </location>
</feature>
<keyword evidence="9" id="KW-0350">Heme biosynthesis</keyword>
<keyword evidence="8" id="KW-0496">Mitochondrion</keyword>
<evidence type="ECO:0000256" key="4">
    <source>
        <dbReference type="ARBA" id="ARBA00022679"/>
    </source>
</evidence>
<dbReference type="HOGENOM" id="CLU_029631_3_3_1"/>
<evidence type="ECO:0000313" key="14">
    <source>
        <dbReference type="Proteomes" id="UP000027195"/>
    </source>
</evidence>
<proteinExistence type="inferred from homology"/>
<evidence type="ECO:0000256" key="3">
    <source>
        <dbReference type="ARBA" id="ARBA00016335"/>
    </source>
</evidence>
<dbReference type="GO" id="GO:0008495">
    <property type="term" value="F:protoheme IX farnesyltransferase activity"/>
    <property type="evidence" value="ECO:0007669"/>
    <property type="project" value="InterPro"/>
</dbReference>
<evidence type="ECO:0000256" key="1">
    <source>
        <dbReference type="ARBA" id="ARBA00004225"/>
    </source>
</evidence>
<evidence type="ECO:0000256" key="7">
    <source>
        <dbReference type="ARBA" id="ARBA00022989"/>
    </source>
</evidence>
<evidence type="ECO:0000313" key="13">
    <source>
        <dbReference type="EMBL" id="KDQ13438.1"/>
    </source>
</evidence>
<reference evidence="14" key="1">
    <citation type="journal article" date="2014" name="Proc. Natl. Acad. Sci. U.S.A.">
        <title>Extensive sampling of basidiomycete genomes demonstrates inadequacy of the white-rot/brown-rot paradigm for wood decay fungi.</title>
        <authorList>
            <person name="Riley R."/>
            <person name="Salamov A.A."/>
            <person name="Brown D.W."/>
            <person name="Nagy L.G."/>
            <person name="Floudas D."/>
            <person name="Held B.W."/>
            <person name="Levasseur A."/>
            <person name="Lombard V."/>
            <person name="Morin E."/>
            <person name="Otillar R."/>
            <person name="Lindquist E.A."/>
            <person name="Sun H."/>
            <person name="LaButti K.M."/>
            <person name="Schmutz J."/>
            <person name="Jabbour D."/>
            <person name="Luo H."/>
            <person name="Baker S.E."/>
            <person name="Pisabarro A.G."/>
            <person name="Walton J.D."/>
            <person name="Blanchette R.A."/>
            <person name="Henrissat B."/>
            <person name="Martin F."/>
            <person name="Cullen D."/>
            <person name="Hibbett D.S."/>
            <person name="Grigoriev I.V."/>
        </authorList>
    </citation>
    <scope>NUCLEOTIDE SEQUENCE [LARGE SCALE GENOMIC DNA]</scope>
    <source>
        <strain evidence="14">FD-172 SS1</strain>
    </source>
</reference>
<dbReference type="PANTHER" id="PTHR43448">
    <property type="entry name" value="PROTOHEME IX FARNESYLTRANSFERASE, MITOCHONDRIAL"/>
    <property type="match status" value="1"/>
</dbReference>
<name>A0A067MCG0_BOTB1</name>
<dbReference type="GO" id="GO:0006784">
    <property type="term" value="P:heme A biosynthetic process"/>
    <property type="evidence" value="ECO:0007669"/>
    <property type="project" value="TreeGrafter"/>
</dbReference>
<feature type="transmembrane region" description="Helical" evidence="12">
    <location>
        <begin position="172"/>
        <end position="190"/>
    </location>
</feature>
<dbReference type="OrthoDB" id="5211at2759"/>
<dbReference type="InterPro" id="IPR044878">
    <property type="entry name" value="UbiA_sf"/>
</dbReference>
<evidence type="ECO:0000256" key="2">
    <source>
        <dbReference type="ARBA" id="ARBA00005985"/>
    </source>
</evidence>
<keyword evidence="14" id="KW-1185">Reference proteome</keyword>
<keyword evidence="4" id="KW-0808">Transferase</keyword>
<evidence type="ECO:0000256" key="9">
    <source>
        <dbReference type="ARBA" id="ARBA00023133"/>
    </source>
</evidence>
<dbReference type="GO" id="GO:0031966">
    <property type="term" value="C:mitochondrial membrane"/>
    <property type="evidence" value="ECO:0007669"/>
    <property type="project" value="UniProtKB-SubCell"/>
</dbReference>
<comment type="similarity">
    <text evidence="2">Belongs to the UbiA prenyltransferase family.</text>
</comment>
<evidence type="ECO:0000256" key="12">
    <source>
        <dbReference type="SAM" id="Phobius"/>
    </source>
</evidence>
<dbReference type="AlphaFoldDB" id="A0A067MCG0"/>
<keyword evidence="6" id="KW-0809">Transit peptide</keyword>
<dbReference type="HAMAP" id="MF_00154">
    <property type="entry name" value="CyoE_CtaB"/>
    <property type="match status" value="1"/>
</dbReference>
<dbReference type="STRING" id="930990.A0A067MCG0"/>
<dbReference type="EMBL" id="KL198043">
    <property type="protein sequence ID" value="KDQ13438.1"/>
    <property type="molecule type" value="Genomic_DNA"/>
</dbReference>
<sequence>MSGKHRLCSHHLAGYSKLRSPTHIPLPRPRQFHTSKPTSSALSLSSTLKTPYLNLNSIKSSKSSLFFFSNGRWASEGALAYPRESASRDANVALDASNELVRPLYTNIDVSLDVSTPYPPPPLESYKPIPALTPKRLLRAYSQLSKARLTTLVVLTAMSGVALSPLPATVPVLLATALGTALCAASANTFNQLSEAPLDAQMARTRNRPLVRRAVTPLHAAGFGLATGLAGPALLYAFVNPTTAILGAFNIFLYAGVYTPMKRVTVVNTWVGAVVGVLPPVMGWTACGGRILPSSTYPIELFPPSFLSDLPLPALELVDNPLSVFALSALLFAWQFPHFNAFSHMVRDSYAQAGYRMLAVTNPQHNALVSLRYTALMLPICSVITPLAGLTTWVFALTSLVPNLMLLRASIAFWKSGAEKEAKKLFHTSLWYLPVVLGLMMFHKQGMAWSEWLGLTEPKSALGVPADVVDPSIDKDKET</sequence>
<feature type="transmembrane region" description="Helical" evidence="12">
    <location>
        <begin position="210"/>
        <end position="229"/>
    </location>
</feature>
<dbReference type="FunFam" id="1.10.357.140:FF:000004">
    <property type="entry name" value="Protoheme IX farnesyltransferase, mitochondrial"/>
    <property type="match status" value="1"/>
</dbReference>
<dbReference type="CDD" id="cd13957">
    <property type="entry name" value="PT_UbiA_Cox10"/>
    <property type="match status" value="1"/>
</dbReference>
<dbReference type="InterPro" id="IPR030470">
    <property type="entry name" value="UbiA_prenylTrfase_CS"/>
</dbReference>
<keyword evidence="10 12" id="KW-0472">Membrane</keyword>
<keyword evidence="7 12" id="KW-1133">Transmembrane helix</keyword>
<dbReference type="PROSITE" id="PS00943">
    <property type="entry name" value="UBIA"/>
    <property type="match status" value="1"/>
</dbReference>
<protein>
    <recommendedName>
        <fullName evidence="3">Protoheme IX farnesyltransferase, mitochondrial</fullName>
    </recommendedName>
    <alternativeName>
        <fullName evidence="11">Heme O synthase</fullName>
    </alternativeName>
</protein>
<accession>A0A067MCG0</accession>
<keyword evidence="5 12" id="KW-0812">Transmembrane</keyword>
<dbReference type="InterPro" id="IPR006369">
    <property type="entry name" value="Protohaem_IX_farnesylTrfase"/>
</dbReference>
<dbReference type="Pfam" id="PF01040">
    <property type="entry name" value="UbiA"/>
    <property type="match status" value="1"/>
</dbReference>
<evidence type="ECO:0000256" key="10">
    <source>
        <dbReference type="ARBA" id="ARBA00023136"/>
    </source>
</evidence>